<evidence type="ECO:0000259" key="2">
    <source>
        <dbReference type="PROSITE" id="PS50011"/>
    </source>
</evidence>
<dbReference type="PROSITE" id="PS50004">
    <property type="entry name" value="C2"/>
    <property type="match status" value="1"/>
</dbReference>
<dbReference type="SUPFAM" id="SSF56112">
    <property type="entry name" value="Protein kinase-like (PK-like)"/>
    <property type="match status" value="1"/>
</dbReference>
<dbReference type="GO" id="GO:0004672">
    <property type="term" value="F:protein kinase activity"/>
    <property type="evidence" value="ECO:0007669"/>
    <property type="project" value="InterPro"/>
</dbReference>
<protein>
    <submittedName>
        <fullName evidence="3">Uncharacterized protein</fullName>
    </submittedName>
</protein>
<name>A0A7R9AA11_9CRUS</name>
<dbReference type="Pfam" id="PF00168">
    <property type="entry name" value="C2"/>
    <property type="match status" value="1"/>
</dbReference>
<proteinExistence type="predicted"/>
<dbReference type="SUPFAM" id="SSF49562">
    <property type="entry name" value="C2 domain (Calcium/lipid-binding domain, CaLB)"/>
    <property type="match status" value="2"/>
</dbReference>
<reference evidence="3" key="1">
    <citation type="submission" date="2020-11" db="EMBL/GenBank/DDBJ databases">
        <authorList>
            <person name="Tran Van P."/>
        </authorList>
    </citation>
    <scope>NUCLEOTIDE SEQUENCE</scope>
</reference>
<dbReference type="EMBL" id="LR902285">
    <property type="protein sequence ID" value="CAD7250280.1"/>
    <property type="molecule type" value="Genomic_DNA"/>
</dbReference>
<feature type="domain" description="C2" evidence="1">
    <location>
        <begin position="128"/>
        <end position="261"/>
    </location>
</feature>
<dbReference type="EMBL" id="CAJPEV010002768">
    <property type="protein sequence ID" value="CAG0897974.1"/>
    <property type="molecule type" value="Genomic_DNA"/>
</dbReference>
<dbReference type="GO" id="GO:0030276">
    <property type="term" value="F:clathrin binding"/>
    <property type="evidence" value="ECO:0007669"/>
    <property type="project" value="TreeGrafter"/>
</dbReference>
<dbReference type="AlphaFoldDB" id="A0A7R9AA11"/>
<dbReference type="GO" id="GO:0005509">
    <property type="term" value="F:calcium ion binding"/>
    <property type="evidence" value="ECO:0007669"/>
    <property type="project" value="TreeGrafter"/>
</dbReference>
<evidence type="ECO:0000313" key="4">
    <source>
        <dbReference type="Proteomes" id="UP000677054"/>
    </source>
</evidence>
<evidence type="ECO:0000259" key="1">
    <source>
        <dbReference type="PROSITE" id="PS50004"/>
    </source>
</evidence>
<dbReference type="Gene3D" id="1.10.510.10">
    <property type="entry name" value="Transferase(Phosphotransferase) domain 1"/>
    <property type="match status" value="1"/>
</dbReference>
<dbReference type="GO" id="GO:0005886">
    <property type="term" value="C:plasma membrane"/>
    <property type="evidence" value="ECO:0007669"/>
    <property type="project" value="TreeGrafter"/>
</dbReference>
<evidence type="ECO:0000313" key="3">
    <source>
        <dbReference type="EMBL" id="CAD7250280.1"/>
    </source>
</evidence>
<dbReference type="PANTHER" id="PTHR10024">
    <property type="entry name" value="SYNAPTOTAGMIN"/>
    <property type="match status" value="1"/>
</dbReference>
<dbReference type="InterPro" id="IPR035892">
    <property type="entry name" value="C2_domain_sf"/>
</dbReference>
<dbReference type="InterPro" id="IPR000008">
    <property type="entry name" value="C2_dom"/>
</dbReference>
<feature type="domain" description="Protein kinase" evidence="2">
    <location>
        <begin position="133"/>
        <end position="425"/>
    </location>
</feature>
<dbReference type="Pfam" id="PF00069">
    <property type="entry name" value="Pkinase"/>
    <property type="match status" value="1"/>
</dbReference>
<dbReference type="GO" id="GO:0005544">
    <property type="term" value="F:calcium-dependent phospholipid binding"/>
    <property type="evidence" value="ECO:0007669"/>
    <property type="project" value="TreeGrafter"/>
</dbReference>
<dbReference type="GO" id="GO:0005524">
    <property type="term" value="F:ATP binding"/>
    <property type="evidence" value="ECO:0007669"/>
    <property type="project" value="InterPro"/>
</dbReference>
<accession>A0A7R9AA11</accession>
<dbReference type="GO" id="GO:0048488">
    <property type="term" value="P:synaptic vesicle endocytosis"/>
    <property type="evidence" value="ECO:0007669"/>
    <property type="project" value="TreeGrafter"/>
</dbReference>
<dbReference type="Gene3D" id="2.60.40.150">
    <property type="entry name" value="C2 domain"/>
    <property type="match status" value="1"/>
</dbReference>
<dbReference type="InterPro" id="IPR011009">
    <property type="entry name" value="Kinase-like_dom_sf"/>
</dbReference>
<dbReference type="Proteomes" id="UP000677054">
    <property type="component" value="Unassembled WGS sequence"/>
</dbReference>
<dbReference type="PANTHER" id="PTHR10024:SF252">
    <property type="entry name" value="SYNAPTOTAGMIN-12"/>
    <property type="match status" value="1"/>
</dbReference>
<dbReference type="GO" id="GO:0048791">
    <property type="term" value="P:calcium ion-regulated exocytosis of neurotransmitter"/>
    <property type="evidence" value="ECO:0007669"/>
    <property type="project" value="TreeGrafter"/>
</dbReference>
<organism evidence="3">
    <name type="scientific">Darwinula stevensoni</name>
    <dbReference type="NCBI Taxonomy" id="69355"/>
    <lineage>
        <taxon>Eukaryota</taxon>
        <taxon>Metazoa</taxon>
        <taxon>Ecdysozoa</taxon>
        <taxon>Arthropoda</taxon>
        <taxon>Crustacea</taxon>
        <taxon>Oligostraca</taxon>
        <taxon>Ostracoda</taxon>
        <taxon>Podocopa</taxon>
        <taxon>Podocopida</taxon>
        <taxon>Darwinulocopina</taxon>
        <taxon>Darwinuloidea</taxon>
        <taxon>Darwinulidae</taxon>
        <taxon>Darwinula</taxon>
    </lineage>
</organism>
<gene>
    <name evidence="3" type="ORF">DSTB1V02_LOCUS10060</name>
</gene>
<dbReference type="GO" id="GO:0070382">
    <property type="term" value="C:exocytic vesicle"/>
    <property type="evidence" value="ECO:0007669"/>
    <property type="project" value="TreeGrafter"/>
</dbReference>
<dbReference type="GO" id="GO:0098793">
    <property type="term" value="C:presynapse"/>
    <property type="evidence" value="ECO:0007669"/>
    <property type="project" value="GOC"/>
</dbReference>
<dbReference type="InterPro" id="IPR000719">
    <property type="entry name" value="Prot_kinase_dom"/>
</dbReference>
<keyword evidence="4" id="KW-1185">Reference proteome</keyword>
<dbReference type="GO" id="GO:0000149">
    <property type="term" value="F:SNARE binding"/>
    <property type="evidence" value="ECO:0007669"/>
    <property type="project" value="TreeGrafter"/>
</dbReference>
<sequence length="425" mass="47167">MPSQIFEGAVKKSACVSGVRWDPLGSGGSSGVRWVLWGPIQWNSQSPEFREKFLFSLEDPSETETRTLAFYLHVVSPDEGKGTGLPGRDLDSYSLLGEALLPLKDVPLFSAYSNWLPLHDVFHQKPVGLGEVMCSLSYLPTAERLTVVIVKARSLLPLPNHSTVDPYVKVYLLQSGKKVQKKKTSTKKNDPAPVYNEAMIFSVPHSTLHITSLRLVLLDAKEEGNEGILGLVVLGPKATGRAYSHWNQMMTSLRKPIAMWHPIQCKKKNLITETSHSKALGYYFPFLSKGYRGPDRPLDAEDWDRNMAAKGKFLNARLSQLAHALDYPDEECGIAHRDVKGENVLATHRLNAKLSDFGFARRANGVDPVTGRTQCGTLPYAASEMIRREAVDAWFSGVVLAKISAAFPFETQRCSLQEARSVRIS</sequence>
<dbReference type="SMART" id="SM00239">
    <property type="entry name" value="C2"/>
    <property type="match status" value="1"/>
</dbReference>
<dbReference type="PROSITE" id="PS50011">
    <property type="entry name" value="PROTEIN_KINASE_DOM"/>
    <property type="match status" value="1"/>
</dbReference>
<dbReference type="OrthoDB" id="67700at2759"/>
<dbReference type="GO" id="GO:0001786">
    <property type="term" value="F:phosphatidylserine binding"/>
    <property type="evidence" value="ECO:0007669"/>
    <property type="project" value="TreeGrafter"/>
</dbReference>
<dbReference type="CDD" id="cd00276">
    <property type="entry name" value="C2B_Synaptotagmin"/>
    <property type="match status" value="1"/>
</dbReference>